<dbReference type="PANTHER" id="PTHR48097:SF9">
    <property type="entry name" value="L-THREONINE ALDOLASE"/>
    <property type="match status" value="1"/>
</dbReference>
<gene>
    <name evidence="7" type="ORF">AB4Y30_06260</name>
</gene>
<keyword evidence="3" id="KW-0663">Pyridoxal phosphate</keyword>
<dbReference type="InterPro" id="IPR001597">
    <property type="entry name" value="ArAA_b-elim_lyase/Thr_aldolase"/>
</dbReference>
<dbReference type="FunFam" id="3.90.1150.10:FF:000041">
    <property type="entry name" value="Low-specificity L-threonine aldolase"/>
    <property type="match status" value="1"/>
</dbReference>
<organism evidence="7">
    <name type="scientific">Ornithinibacillus sp. 4-3</name>
    <dbReference type="NCBI Taxonomy" id="3231488"/>
    <lineage>
        <taxon>Bacteria</taxon>
        <taxon>Bacillati</taxon>
        <taxon>Bacillota</taxon>
        <taxon>Bacilli</taxon>
        <taxon>Bacillales</taxon>
        <taxon>Bacillaceae</taxon>
        <taxon>Ornithinibacillus</taxon>
    </lineage>
</organism>
<evidence type="ECO:0000256" key="3">
    <source>
        <dbReference type="ARBA" id="ARBA00022898"/>
    </source>
</evidence>
<dbReference type="FunFam" id="3.40.640.10:FF:000030">
    <property type="entry name" value="Low-specificity L-threonine aldolase"/>
    <property type="match status" value="1"/>
</dbReference>
<accession>A0AB39HTK6</accession>
<protein>
    <submittedName>
        <fullName evidence="7">Low specificity L-threonine aldolase</fullName>
    </submittedName>
</protein>
<dbReference type="GO" id="GO:0008732">
    <property type="term" value="F:L-allo-threonine aldolase activity"/>
    <property type="evidence" value="ECO:0007669"/>
    <property type="project" value="TreeGrafter"/>
</dbReference>
<dbReference type="AlphaFoldDB" id="A0AB39HTK6"/>
<evidence type="ECO:0000259" key="6">
    <source>
        <dbReference type="Pfam" id="PF01212"/>
    </source>
</evidence>
<dbReference type="EMBL" id="CP162599">
    <property type="protein sequence ID" value="XDK33952.1"/>
    <property type="molecule type" value="Genomic_DNA"/>
</dbReference>
<dbReference type="InterPro" id="IPR015424">
    <property type="entry name" value="PyrdxlP-dep_Trfase"/>
</dbReference>
<dbReference type="GO" id="GO:0006545">
    <property type="term" value="P:glycine biosynthetic process"/>
    <property type="evidence" value="ECO:0007669"/>
    <property type="project" value="TreeGrafter"/>
</dbReference>
<dbReference type="RefSeq" id="WP_368654630.1">
    <property type="nucleotide sequence ID" value="NZ_CP162599.1"/>
</dbReference>
<dbReference type="PANTHER" id="PTHR48097">
    <property type="entry name" value="L-THREONINE ALDOLASE-RELATED"/>
    <property type="match status" value="1"/>
</dbReference>
<dbReference type="NCBIfam" id="NF041359">
    <property type="entry name" value="GntG_guanitoxin"/>
    <property type="match status" value="1"/>
</dbReference>
<keyword evidence="4" id="KW-0456">Lyase</keyword>
<feature type="domain" description="Aromatic amino acid beta-eliminating lyase/threonine aldolase" evidence="6">
    <location>
        <begin position="3"/>
        <end position="284"/>
    </location>
</feature>
<comment type="cofactor">
    <cofactor evidence="1">
        <name>pyridoxal 5'-phosphate</name>
        <dbReference type="ChEBI" id="CHEBI:597326"/>
    </cofactor>
</comment>
<evidence type="ECO:0000256" key="1">
    <source>
        <dbReference type="ARBA" id="ARBA00001933"/>
    </source>
</evidence>
<dbReference type="GO" id="GO:0005829">
    <property type="term" value="C:cytosol"/>
    <property type="evidence" value="ECO:0007669"/>
    <property type="project" value="TreeGrafter"/>
</dbReference>
<dbReference type="Pfam" id="PF01212">
    <property type="entry name" value="Beta_elim_lyase"/>
    <property type="match status" value="1"/>
</dbReference>
<proteinExistence type="inferred from homology"/>
<dbReference type="Gene3D" id="3.90.1150.10">
    <property type="entry name" value="Aspartate Aminotransferase, domain 1"/>
    <property type="match status" value="1"/>
</dbReference>
<dbReference type="Gene3D" id="3.40.640.10">
    <property type="entry name" value="Type I PLP-dependent aspartate aminotransferase-like (Major domain)"/>
    <property type="match status" value="1"/>
</dbReference>
<dbReference type="CDD" id="cd06502">
    <property type="entry name" value="TA_like"/>
    <property type="match status" value="1"/>
</dbReference>
<sequence length="344" mass="37854">MIDLRSDTVTLPKQEMLEAILHAQLGDDIMGEDPTVNQLEKEFAKLLGMEAALLVTSGTMANQVAIMSFCNRGEEIIMGEDSHIFTLEGAATSTVAQVQIRPIPVNGGSYDLAKIENAINVGDIQRPRTSLICLENTYNLNKGEIIPLENLKEIRKLANEYHLPIYMDGARLFNASVELNVDPIIICQEVDAVQICLTKGLGCPIGSILAGSKAFIDKAILNRQRLGGGMRQAGIIAAPALYALEHMVNRLKEDNDRAKVLAQRLAKLDGLSIDLADVQTNIVSPKLEKDHWNSQKLIDYLLKKGIKVKNIGKKQVRMIVHYLITDEDIDEVVASFASFTKAHA</sequence>
<dbReference type="PIRSF" id="PIRSF017617">
    <property type="entry name" value="Thr_aldolase"/>
    <property type="match status" value="1"/>
</dbReference>
<feature type="modified residue" description="N6-(pyridoxal phosphate)lysine" evidence="5">
    <location>
        <position position="199"/>
    </location>
</feature>
<name>A0AB39HTK6_9BACI</name>
<dbReference type="InterPro" id="IPR023603">
    <property type="entry name" value="Low_specificity_L-TA-like"/>
</dbReference>
<reference evidence="7" key="1">
    <citation type="submission" date="2024-07" db="EMBL/GenBank/DDBJ databases">
        <title>Halotolerant mesophilic bacterium Ornithinibacillus sp. 4-3, sp. nov., isolated from soil.</title>
        <authorList>
            <person name="Sidarenka A.V."/>
            <person name="Guliayeva D.E."/>
            <person name="Leanovich S.I."/>
            <person name="Hileuskaya K.S."/>
            <person name="Akhremchuk A.E."/>
            <person name="Sikolenko M.A."/>
            <person name="Valentovich L.N."/>
        </authorList>
    </citation>
    <scope>NUCLEOTIDE SEQUENCE</scope>
    <source>
        <strain evidence="7">4-3</strain>
    </source>
</reference>
<dbReference type="GO" id="GO:0006567">
    <property type="term" value="P:L-threonine catabolic process"/>
    <property type="evidence" value="ECO:0007669"/>
    <property type="project" value="TreeGrafter"/>
</dbReference>
<evidence type="ECO:0000256" key="2">
    <source>
        <dbReference type="ARBA" id="ARBA00006966"/>
    </source>
</evidence>
<evidence type="ECO:0000256" key="5">
    <source>
        <dbReference type="PIRSR" id="PIRSR017617-1"/>
    </source>
</evidence>
<dbReference type="InterPro" id="IPR015422">
    <property type="entry name" value="PyrdxlP-dep_Trfase_small"/>
</dbReference>
<evidence type="ECO:0000256" key="4">
    <source>
        <dbReference type="ARBA" id="ARBA00023239"/>
    </source>
</evidence>
<comment type="similarity">
    <text evidence="2">Belongs to the threonine aldolase family.</text>
</comment>
<dbReference type="SUPFAM" id="SSF53383">
    <property type="entry name" value="PLP-dependent transferases"/>
    <property type="match status" value="1"/>
</dbReference>
<evidence type="ECO:0000313" key="7">
    <source>
        <dbReference type="EMBL" id="XDK33952.1"/>
    </source>
</evidence>
<dbReference type="InterPro" id="IPR015421">
    <property type="entry name" value="PyrdxlP-dep_Trfase_major"/>
</dbReference>